<feature type="modified residue" description="4-aspartylphosphate" evidence="6">
    <location>
        <position position="55"/>
    </location>
</feature>
<feature type="domain" description="Response regulatory" evidence="8">
    <location>
        <begin position="3"/>
        <end position="120"/>
    </location>
</feature>
<dbReference type="STRING" id="36842.SAMN02194393_05385"/>
<evidence type="ECO:0000256" key="6">
    <source>
        <dbReference type="PROSITE-ProRule" id="PRU00169"/>
    </source>
</evidence>
<gene>
    <name evidence="9" type="ORF">SAMN02194393_05385</name>
</gene>
<dbReference type="OrthoDB" id="324626at2"/>
<dbReference type="InterPro" id="IPR018062">
    <property type="entry name" value="HTH_AraC-typ_CS"/>
</dbReference>
<dbReference type="InterPro" id="IPR020449">
    <property type="entry name" value="Tscrpt_reg_AraC-type_HTH"/>
</dbReference>
<dbReference type="GO" id="GO:0003700">
    <property type="term" value="F:DNA-binding transcription factor activity"/>
    <property type="evidence" value="ECO:0007669"/>
    <property type="project" value="InterPro"/>
</dbReference>
<dbReference type="SUPFAM" id="SSF46689">
    <property type="entry name" value="Homeodomain-like"/>
    <property type="match status" value="2"/>
</dbReference>
<dbReference type="InterPro" id="IPR011006">
    <property type="entry name" value="CheY-like_superfamily"/>
</dbReference>
<evidence type="ECO:0000313" key="10">
    <source>
        <dbReference type="Proteomes" id="UP000190285"/>
    </source>
</evidence>
<evidence type="ECO:0000256" key="2">
    <source>
        <dbReference type="ARBA" id="ARBA00023015"/>
    </source>
</evidence>
<dbReference type="EMBL" id="FUZT01000026">
    <property type="protein sequence ID" value="SKC91812.1"/>
    <property type="molecule type" value="Genomic_DNA"/>
</dbReference>
<dbReference type="GO" id="GO:0043565">
    <property type="term" value="F:sequence-specific DNA binding"/>
    <property type="evidence" value="ECO:0007669"/>
    <property type="project" value="InterPro"/>
</dbReference>
<evidence type="ECO:0000313" key="9">
    <source>
        <dbReference type="EMBL" id="SKC91812.1"/>
    </source>
</evidence>
<organism evidence="9 10">
    <name type="scientific">Maledivibacter halophilus</name>
    <dbReference type="NCBI Taxonomy" id="36842"/>
    <lineage>
        <taxon>Bacteria</taxon>
        <taxon>Bacillati</taxon>
        <taxon>Bacillota</taxon>
        <taxon>Clostridia</taxon>
        <taxon>Peptostreptococcales</taxon>
        <taxon>Caminicellaceae</taxon>
        <taxon>Maledivibacter</taxon>
    </lineage>
</organism>
<keyword evidence="2" id="KW-0805">Transcription regulation</keyword>
<dbReference type="InterPro" id="IPR009057">
    <property type="entry name" value="Homeodomain-like_sf"/>
</dbReference>
<evidence type="ECO:0000256" key="1">
    <source>
        <dbReference type="ARBA" id="ARBA00018672"/>
    </source>
</evidence>
<evidence type="ECO:0000259" key="7">
    <source>
        <dbReference type="PROSITE" id="PS01124"/>
    </source>
</evidence>
<keyword evidence="6" id="KW-0597">Phosphoprotein</keyword>
<proteinExistence type="predicted"/>
<dbReference type="SMART" id="SM00342">
    <property type="entry name" value="HTH_ARAC"/>
    <property type="match status" value="1"/>
</dbReference>
<evidence type="ECO:0000256" key="4">
    <source>
        <dbReference type="ARBA" id="ARBA00023163"/>
    </source>
</evidence>
<accession>A0A1T5MUD5</accession>
<dbReference type="PROSITE" id="PS01124">
    <property type="entry name" value="HTH_ARAC_FAMILY_2"/>
    <property type="match status" value="1"/>
</dbReference>
<evidence type="ECO:0000256" key="5">
    <source>
        <dbReference type="ARBA" id="ARBA00024867"/>
    </source>
</evidence>
<dbReference type="AlphaFoldDB" id="A0A1T5MUD5"/>
<protein>
    <recommendedName>
        <fullName evidence="1">Stage 0 sporulation protein A homolog</fullName>
    </recommendedName>
</protein>
<dbReference type="RefSeq" id="WP_079495950.1">
    <property type="nucleotide sequence ID" value="NZ_FUZT01000026.1"/>
</dbReference>
<feature type="domain" description="HTH araC/xylS-type" evidence="7">
    <location>
        <begin position="146"/>
        <end position="244"/>
    </location>
</feature>
<reference evidence="9 10" key="1">
    <citation type="submission" date="2017-02" db="EMBL/GenBank/DDBJ databases">
        <authorList>
            <person name="Peterson S.W."/>
        </authorList>
    </citation>
    <scope>NUCLEOTIDE SEQUENCE [LARGE SCALE GENOMIC DNA]</scope>
    <source>
        <strain evidence="9 10">M1</strain>
    </source>
</reference>
<dbReference type="Gene3D" id="1.10.10.60">
    <property type="entry name" value="Homeodomain-like"/>
    <property type="match status" value="2"/>
</dbReference>
<comment type="function">
    <text evidence="5">May play the central regulatory role in sporulation. It may be an element of the effector pathway responsible for the activation of sporulation genes in response to nutritional stress. Spo0A may act in concert with spo0H (a sigma factor) to control the expression of some genes that are critical to the sporulation process.</text>
</comment>
<keyword evidence="10" id="KW-1185">Reference proteome</keyword>
<dbReference type="PROSITE" id="PS00041">
    <property type="entry name" value="HTH_ARAC_FAMILY_1"/>
    <property type="match status" value="1"/>
</dbReference>
<dbReference type="PANTHER" id="PTHR43280">
    <property type="entry name" value="ARAC-FAMILY TRANSCRIPTIONAL REGULATOR"/>
    <property type="match status" value="1"/>
</dbReference>
<dbReference type="Proteomes" id="UP000190285">
    <property type="component" value="Unassembled WGS sequence"/>
</dbReference>
<evidence type="ECO:0000256" key="3">
    <source>
        <dbReference type="ARBA" id="ARBA00023125"/>
    </source>
</evidence>
<dbReference type="PANTHER" id="PTHR43280:SF10">
    <property type="entry name" value="REGULATORY PROTEIN POCR"/>
    <property type="match status" value="1"/>
</dbReference>
<dbReference type="GO" id="GO:0000160">
    <property type="term" value="P:phosphorelay signal transduction system"/>
    <property type="evidence" value="ECO:0007669"/>
    <property type="project" value="InterPro"/>
</dbReference>
<dbReference type="InterPro" id="IPR001789">
    <property type="entry name" value="Sig_transdc_resp-reg_receiver"/>
</dbReference>
<dbReference type="Pfam" id="PF00072">
    <property type="entry name" value="Response_reg"/>
    <property type="match status" value="1"/>
</dbReference>
<keyword evidence="4" id="KW-0804">Transcription</keyword>
<dbReference type="InterPro" id="IPR018060">
    <property type="entry name" value="HTH_AraC"/>
</dbReference>
<dbReference type="SMART" id="SM00448">
    <property type="entry name" value="REC"/>
    <property type="match status" value="1"/>
</dbReference>
<dbReference type="PRINTS" id="PR00032">
    <property type="entry name" value="HTHARAC"/>
</dbReference>
<sequence>MCRVLLVDDEYLEREALKMILDKNIDYVDIIGQASSGEEAVELTETIDPDVIFMDIKMPGMDGLEASRIIKEKYCDKKIILLTAYDDFNLAQRAIRINVDDYVLKPIRCKKIIELLETHYMSKQNEENIENRNNRYLEKAYTRELSKAIRYIKNNFEGSLTLNDVANHVNLSTSYLSKLFKKELGMNFTVFLTDCRMSRAKELLENTDEPIINISIELGYNESNYFSKVFRKKYGVNPSKYREIKKEERIKRLKSNPLRREPPKMNGKWYI</sequence>
<dbReference type="PROSITE" id="PS50110">
    <property type="entry name" value="RESPONSE_REGULATORY"/>
    <property type="match status" value="1"/>
</dbReference>
<dbReference type="Gene3D" id="3.40.50.2300">
    <property type="match status" value="1"/>
</dbReference>
<name>A0A1T5MUD5_9FIRM</name>
<evidence type="ECO:0000259" key="8">
    <source>
        <dbReference type="PROSITE" id="PS50110"/>
    </source>
</evidence>
<dbReference type="CDD" id="cd17536">
    <property type="entry name" value="REC_YesN-like"/>
    <property type="match status" value="1"/>
</dbReference>
<keyword evidence="3" id="KW-0238">DNA-binding</keyword>
<dbReference type="SUPFAM" id="SSF52172">
    <property type="entry name" value="CheY-like"/>
    <property type="match status" value="1"/>
</dbReference>
<dbReference type="Pfam" id="PF12833">
    <property type="entry name" value="HTH_18"/>
    <property type="match status" value="1"/>
</dbReference>